<protein>
    <recommendedName>
        <fullName evidence="3">Coth-domain-containing protein</fullName>
    </recommendedName>
</protein>
<feature type="non-terminal residue" evidence="1">
    <location>
        <position position="347"/>
    </location>
</feature>
<dbReference type="AlphaFoldDB" id="A0A1Y2FKW0"/>
<dbReference type="EMBL" id="MCOG01000005">
    <property type="protein sequence ID" value="ORY84610.1"/>
    <property type="molecule type" value="Genomic_DNA"/>
</dbReference>
<dbReference type="Pfam" id="PF08757">
    <property type="entry name" value="CotH"/>
    <property type="match status" value="1"/>
</dbReference>
<dbReference type="PANTHER" id="PTHR40050:SF1">
    <property type="entry name" value="INNER SPORE COAT PROTEIN H"/>
    <property type="match status" value="1"/>
</dbReference>
<accession>A0A1Y2FKW0</accession>
<organism evidence="1 2">
    <name type="scientific">Neocallimastix californiae</name>
    <dbReference type="NCBI Taxonomy" id="1754190"/>
    <lineage>
        <taxon>Eukaryota</taxon>
        <taxon>Fungi</taxon>
        <taxon>Fungi incertae sedis</taxon>
        <taxon>Chytridiomycota</taxon>
        <taxon>Chytridiomycota incertae sedis</taxon>
        <taxon>Neocallimastigomycetes</taxon>
        <taxon>Neocallimastigales</taxon>
        <taxon>Neocallimastigaceae</taxon>
        <taxon>Neocallimastix</taxon>
    </lineage>
</organism>
<comment type="caution">
    <text evidence="1">The sequence shown here is derived from an EMBL/GenBank/DDBJ whole genome shotgun (WGS) entry which is preliminary data.</text>
</comment>
<dbReference type="Proteomes" id="UP000193920">
    <property type="component" value="Unassembled WGS sequence"/>
</dbReference>
<proteinExistence type="predicted"/>
<sequence>MKVNFLKVFSLASLAYFNIKKSYAYDEFLANTTRLEYFEMTDFKIPTITVHLPPEDYENFILGYDCMRDCDPSFLRRNDACYTASWVDLDHALEVSIEKKYLDIESIKKNTKDYQLVQSVLESKSHHLNLEEFEHLVVSHSDLSLEKIMSINYGLYKYIPPNLDSTASMSFELDGKVETVEKIKIKVGGRSTRNYSKLGYNINIKGKKDFHGVKQLRLRSEVVDPTFIRDKLGYDLYSLIDLPTLSANYAKLYFNDKYMGLFLVRDAFKPHWIEQNYGEKDTTHLYSCDGKYGKNEFFNCHNDALEDDDLTEDPEWTKFIQRLEKTKTREELQEFFDVDKYIRWQVS</sequence>
<keyword evidence="2" id="KW-1185">Reference proteome</keyword>
<evidence type="ECO:0000313" key="1">
    <source>
        <dbReference type="EMBL" id="ORY84610.1"/>
    </source>
</evidence>
<name>A0A1Y2FKW0_9FUNG</name>
<evidence type="ECO:0008006" key="3">
    <source>
        <dbReference type="Google" id="ProtNLM"/>
    </source>
</evidence>
<dbReference type="OrthoDB" id="10267127at2759"/>
<reference evidence="1 2" key="1">
    <citation type="submission" date="2016-08" db="EMBL/GenBank/DDBJ databases">
        <title>A Parts List for Fungal Cellulosomes Revealed by Comparative Genomics.</title>
        <authorList>
            <consortium name="DOE Joint Genome Institute"/>
            <person name="Haitjema C.H."/>
            <person name="Gilmore S.P."/>
            <person name="Henske J.K."/>
            <person name="Solomon K.V."/>
            <person name="De Groot R."/>
            <person name="Kuo A."/>
            <person name="Mondo S.J."/>
            <person name="Salamov A.A."/>
            <person name="Labutti K."/>
            <person name="Zhao Z."/>
            <person name="Chiniquy J."/>
            <person name="Barry K."/>
            <person name="Brewer H.M."/>
            <person name="Purvine S.O."/>
            <person name="Wright A.T."/>
            <person name="Boxma B."/>
            <person name="Van Alen T."/>
            <person name="Hackstein J.H."/>
            <person name="Baker S.E."/>
            <person name="Grigoriev I.V."/>
            <person name="O'Malley M.A."/>
        </authorList>
    </citation>
    <scope>NUCLEOTIDE SEQUENCE [LARGE SCALE GENOMIC DNA]</scope>
    <source>
        <strain evidence="1 2">G1</strain>
    </source>
</reference>
<gene>
    <name evidence="1" type="ORF">LY90DRAFT_663623</name>
</gene>
<evidence type="ECO:0000313" key="2">
    <source>
        <dbReference type="Proteomes" id="UP000193920"/>
    </source>
</evidence>
<dbReference type="InterPro" id="IPR014867">
    <property type="entry name" value="Spore_coat_CotH_CotH2/3/7"/>
</dbReference>
<dbReference type="STRING" id="1754190.A0A1Y2FKW0"/>
<dbReference type="PANTHER" id="PTHR40050">
    <property type="entry name" value="INNER SPORE COAT PROTEIN H"/>
    <property type="match status" value="1"/>
</dbReference>